<comment type="pathway">
    <text evidence="1">Protein modification; peptidyl-diphthamide biosynthesis.</text>
</comment>
<organism evidence="9 10">
    <name type="scientific">Dictyocaulus viviparus</name>
    <name type="common">Bovine lungworm</name>
    <dbReference type="NCBI Taxonomy" id="29172"/>
    <lineage>
        <taxon>Eukaryota</taxon>
        <taxon>Metazoa</taxon>
        <taxon>Ecdysozoa</taxon>
        <taxon>Nematoda</taxon>
        <taxon>Chromadorea</taxon>
        <taxon>Rhabditida</taxon>
        <taxon>Rhabditina</taxon>
        <taxon>Rhabditomorpha</taxon>
        <taxon>Strongyloidea</taxon>
        <taxon>Metastrongylidae</taxon>
        <taxon>Dictyocaulus</taxon>
    </lineage>
</organism>
<gene>
    <name evidence="9" type="ORF">DICVIV_01709</name>
</gene>
<evidence type="ECO:0000256" key="3">
    <source>
        <dbReference type="ARBA" id="ARBA00023004"/>
    </source>
</evidence>
<name>A0A0D8Y5H2_DICVI</name>
<dbReference type="AlphaFoldDB" id="A0A0D8Y5H2"/>
<evidence type="ECO:0000256" key="1">
    <source>
        <dbReference type="ARBA" id="ARBA00005156"/>
    </source>
</evidence>
<proteinExistence type="inferred from homology"/>
<keyword evidence="3" id="KW-0408">Iron</keyword>
<dbReference type="OrthoDB" id="66964at2759"/>
<dbReference type="STRING" id="29172.A0A0D8Y5H2"/>
<evidence type="ECO:0000256" key="7">
    <source>
        <dbReference type="ARBA" id="ARBA00048125"/>
    </source>
</evidence>
<dbReference type="InterPro" id="IPR007872">
    <property type="entry name" value="DPH_MB_dom"/>
</dbReference>
<dbReference type="PANTHER" id="PTHR21454">
    <property type="entry name" value="DPH3 HOMOLOG-RELATED"/>
    <property type="match status" value="1"/>
</dbReference>
<dbReference type="InterPro" id="IPR036671">
    <property type="entry name" value="DPH_MB_sf"/>
</dbReference>
<evidence type="ECO:0000256" key="4">
    <source>
        <dbReference type="ARBA" id="ARBA00024032"/>
    </source>
</evidence>
<keyword evidence="10" id="KW-1185">Reference proteome</keyword>
<comment type="similarity">
    <text evidence="4">Belongs to the DPH3 family.</text>
</comment>
<dbReference type="Gene3D" id="3.10.660.10">
    <property type="entry name" value="DPH Zinc finger"/>
    <property type="match status" value="2"/>
</dbReference>
<dbReference type="GO" id="GO:0046872">
    <property type="term" value="F:metal ion binding"/>
    <property type="evidence" value="ECO:0007669"/>
    <property type="project" value="UniProtKB-KW"/>
</dbReference>
<evidence type="ECO:0000256" key="6">
    <source>
        <dbReference type="ARBA" id="ARBA00041070"/>
    </source>
</evidence>
<feature type="domain" description="DPH-type MB" evidence="8">
    <location>
        <begin position="4"/>
        <end position="60"/>
    </location>
</feature>
<dbReference type="GO" id="GO:0017183">
    <property type="term" value="P:protein histidyl modification to diphthamide"/>
    <property type="evidence" value="ECO:0007669"/>
    <property type="project" value="InterPro"/>
</dbReference>
<dbReference type="Pfam" id="PF05207">
    <property type="entry name" value="Zn_ribbon_CSL"/>
    <property type="match status" value="2"/>
</dbReference>
<dbReference type="SUPFAM" id="SSF144217">
    <property type="entry name" value="CSL zinc finger"/>
    <property type="match status" value="2"/>
</dbReference>
<reference evidence="10" key="2">
    <citation type="journal article" date="2016" name="Sci. Rep.">
        <title>Dictyocaulus viviparus genome, variome and transcriptome elucidate lungworm biology and support future intervention.</title>
        <authorList>
            <person name="McNulty S.N."/>
            <person name="Strube C."/>
            <person name="Rosa B.A."/>
            <person name="Martin J.C."/>
            <person name="Tyagi R."/>
            <person name="Choi Y.J."/>
            <person name="Wang Q."/>
            <person name="Hallsworth Pepin K."/>
            <person name="Zhang X."/>
            <person name="Ozersky P."/>
            <person name="Wilson R.K."/>
            <person name="Sternberg P.W."/>
            <person name="Gasser R.B."/>
            <person name="Mitreva M."/>
        </authorList>
    </citation>
    <scope>NUCLEOTIDE SEQUENCE [LARGE SCALE GENOMIC DNA]</scope>
    <source>
        <strain evidence="10">HannoverDv2000</strain>
    </source>
</reference>
<keyword evidence="2" id="KW-0479">Metal-binding</keyword>
<evidence type="ECO:0000313" key="10">
    <source>
        <dbReference type="Proteomes" id="UP000053766"/>
    </source>
</evidence>
<evidence type="ECO:0000313" key="9">
    <source>
        <dbReference type="EMBL" id="KJH52123.1"/>
    </source>
</evidence>
<dbReference type="PANTHER" id="PTHR21454:SF31">
    <property type="entry name" value="DIPHTHAMIDE BIOSYNTHESIS PROTEIN 3"/>
    <property type="match status" value="1"/>
</dbReference>
<comment type="catalytic activity">
    <reaction evidence="7">
        <text>2 [3Fe-4S](0)-[protein] + 2 Fe(2+)-[Dph3] + NADH = 2 [4Fe-4S](1+)-[protein] + 2 [Dph3] + NAD(+) + H(+)</text>
        <dbReference type="Rhea" id="RHEA:71239"/>
        <dbReference type="Rhea" id="RHEA-COMP:17997"/>
        <dbReference type="Rhea" id="RHEA-COMP:17998"/>
        <dbReference type="Rhea" id="RHEA-COMP:18001"/>
        <dbReference type="Rhea" id="RHEA-COMP:18002"/>
        <dbReference type="ChEBI" id="CHEBI:15378"/>
        <dbReference type="ChEBI" id="CHEBI:29033"/>
        <dbReference type="ChEBI" id="CHEBI:33723"/>
        <dbReference type="ChEBI" id="CHEBI:47402"/>
        <dbReference type="ChEBI" id="CHEBI:57540"/>
        <dbReference type="ChEBI" id="CHEBI:57945"/>
        <dbReference type="ChEBI" id="CHEBI:83228"/>
    </reaction>
</comment>
<dbReference type="InterPro" id="IPR044248">
    <property type="entry name" value="DPH3/4-like"/>
</dbReference>
<protein>
    <recommendedName>
        <fullName evidence="6">Diphthamide biosynthesis protein 3</fullName>
    </recommendedName>
</protein>
<comment type="catalytic activity">
    <reaction evidence="5">
        <text>[3Fe-4S](1+)-[protein] + Fe(2+)-[Dph3] = [3Fe-4S](0)-[protein] + Fe(3+)-[Dph3]</text>
        <dbReference type="Rhea" id="RHEA:71235"/>
        <dbReference type="Rhea" id="RHEA-COMP:17996"/>
        <dbReference type="Rhea" id="RHEA-COMP:17997"/>
        <dbReference type="Rhea" id="RHEA-COMP:18002"/>
        <dbReference type="Rhea" id="RHEA-COMP:18003"/>
        <dbReference type="ChEBI" id="CHEBI:29033"/>
        <dbReference type="ChEBI" id="CHEBI:29034"/>
        <dbReference type="ChEBI" id="CHEBI:33751"/>
        <dbReference type="ChEBI" id="CHEBI:47402"/>
        <dbReference type="ChEBI" id="CHEBI:83228"/>
    </reaction>
</comment>
<accession>A0A0D8Y5H2</accession>
<dbReference type="Proteomes" id="UP000053766">
    <property type="component" value="Unassembled WGS sequence"/>
</dbReference>
<sequence length="142" mass="16481">MAVFHDEVEIEDFTYDEETGIYHYPCPCGDRFEISKEMLEIGEDVATCPSCSLIIRVIYDPELFMKLETYYLNFYLFRKCVRLYLLARGLHTLVQEMLEIGEDVATCPSCSLIIRVIYDPELFMKLETVKIPTQKLAAINST</sequence>
<evidence type="ECO:0000259" key="8">
    <source>
        <dbReference type="PROSITE" id="PS51074"/>
    </source>
</evidence>
<evidence type="ECO:0000256" key="5">
    <source>
        <dbReference type="ARBA" id="ARBA00036267"/>
    </source>
</evidence>
<evidence type="ECO:0000256" key="2">
    <source>
        <dbReference type="ARBA" id="ARBA00022723"/>
    </source>
</evidence>
<reference evidence="9 10" key="1">
    <citation type="submission" date="2013-11" db="EMBL/GenBank/DDBJ databases">
        <title>Draft genome of the bovine lungworm Dictyocaulus viviparus.</title>
        <authorList>
            <person name="Mitreva M."/>
        </authorList>
    </citation>
    <scope>NUCLEOTIDE SEQUENCE [LARGE SCALE GENOMIC DNA]</scope>
    <source>
        <strain evidence="9 10">HannoverDv2000</strain>
    </source>
</reference>
<dbReference type="EMBL" id="KN716170">
    <property type="protein sequence ID" value="KJH52123.1"/>
    <property type="molecule type" value="Genomic_DNA"/>
</dbReference>
<dbReference type="FunFam" id="3.10.660.10:FF:000001">
    <property type="entry name" value="Diphthamide biosynthesis 3"/>
    <property type="match status" value="1"/>
</dbReference>
<dbReference type="PROSITE" id="PS51074">
    <property type="entry name" value="DPH_MB"/>
    <property type="match status" value="1"/>
</dbReference>